<sequence length="140" mass="16357">MVVLKNFQFIAFATGYDFTFPFLSVDSGISVYDKCVQPLYKQCINANRPSMAIIGRKNLPSREEMLQDIQKILKLEILQKIFIKHITWDLRNMDCILDDLAKTSGIEPLKQVLVDLSTHQVQHAFENSKTFRFYNYKVFE</sequence>
<keyword evidence="2" id="KW-1185">Reference proteome</keyword>
<dbReference type="AlphaFoldDB" id="A0A9J6CF47"/>
<comment type="caution">
    <text evidence="1">The sequence shown here is derived from an EMBL/GenBank/DDBJ whole genome shotgun (WGS) entry which is preliminary data.</text>
</comment>
<evidence type="ECO:0000313" key="2">
    <source>
        <dbReference type="Proteomes" id="UP001107558"/>
    </source>
</evidence>
<dbReference type="Gene3D" id="3.50.50.60">
    <property type="entry name" value="FAD/NAD(P)-binding domain"/>
    <property type="match status" value="1"/>
</dbReference>
<evidence type="ECO:0000313" key="1">
    <source>
        <dbReference type="EMBL" id="KAG5680246.1"/>
    </source>
</evidence>
<dbReference type="InterPro" id="IPR036188">
    <property type="entry name" value="FAD/NAD-bd_sf"/>
</dbReference>
<name>A0A9J6CF47_POLVA</name>
<proteinExistence type="predicted"/>
<dbReference type="OrthoDB" id="66881at2759"/>
<protein>
    <submittedName>
        <fullName evidence="1">Uncharacterized protein</fullName>
    </submittedName>
</protein>
<dbReference type="EMBL" id="JADBJN010000001">
    <property type="protein sequence ID" value="KAG5680246.1"/>
    <property type="molecule type" value="Genomic_DNA"/>
</dbReference>
<accession>A0A9J6CF47</accession>
<gene>
    <name evidence="1" type="ORF">PVAND_009768</name>
</gene>
<dbReference type="Proteomes" id="UP001107558">
    <property type="component" value="Chromosome 1"/>
</dbReference>
<reference evidence="1" key="1">
    <citation type="submission" date="2021-03" db="EMBL/GenBank/DDBJ databases">
        <title>Chromosome level genome of the anhydrobiotic midge Polypedilum vanderplanki.</title>
        <authorList>
            <person name="Yoshida Y."/>
            <person name="Kikawada T."/>
            <person name="Gusev O."/>
        </authorList>
    </citation>
    <scope>NUCLEOTIDE SEQUENCE</scope>
    <source>
        <strain evidence="1">NIAS01</strain>
        <tissue evidence="1">Whole body or cell culture</tissue>
    </source>
</reference>
<organism evidence="1 2">
    <name type="scientific">Polypedilum vanderplanki</name>
    <name type="common">Sleeping chironomid midge</name>
    <dbReference type="NCBI Taxonomy" id="319348"/>
    <lineage>
        <taxon>Eukaryota</taxon>
        <taxon>Metazoa</taxon>
        <taxon>Ecdysozoa</taxon>
        <taxon>Arthropoda</taxon>
        <taxon>Hexapoda</taxon>
        <taxon>Insecta</taxon>
        <taxon>Pterygota</taxon>
        <taxon>Neoptera</taxon>
        <taxon>Endopterygota</taxon>
        <taxon>Diptera</taxon>
        <taxon>Nematocera</taxon>
        <taxon>Chironomoidea</taxon>
        <taxon>Chironomidae</taxon>
        <taxon>Chironominae</taxon>
        <taxon>Polypedilum</taxon>
        <taxon>Polypedilum</taxon>
    </lineage>
</organism>